<dbReference type="Pfam" id="PF12029">
    <property type="entry name" value="DUF3516"/>
    <property type="match status" value="1"/>
</dbReference>
<evidence type="ECO:0000313" key="7">
    <source>
        <dbReference type="EMBL" id="MFC4337505.1"/>
    </source>
</evidence>
<evidence type="ECO:0000256" key="1">
    <source>
        <dbReference type="ARBA" id="ARBA00022741"/>
    </source>
</evidence>
<dbReference type="Pfam" id="PF00271">
    <property type="entry name" value="Helicase_C"/>
    <property type="match status" value="1"/>
</dbReference>
<keyword evidence="1" id="KW-0547">Nucleotide-binding</keyword>
<accession>A0ABV8U554</accession>
<feature type="domain" description="Helicase ATP-binding" evidence="5">
    <location>
        <begin position="42"/>
        <end position="198"/>
    </location>
</feature>
<sequence length="829" mass="92082">MEPVSLQNHLPDDPTPDNVFTAFTEWAEENGITLYPHQEEALLNIVTGNNSIVSTPTGSGKSLIAAAAHFNALATNGVSFYTAPIKALVSEKFFELCEQFGSDNVGMLTGDASVNPDAPLICATAEIVANLALREADKLDCASLVADEFHFYAEPDRGWAWQVPLLLLPQTQFTLLSATLGDTEKFEEGLTDLTGRDTLTVTGAHRPVPLDYEWQTTPLHETVQNLVKHEQAPAYIVHFAQAAALETATSLASLGLVSKEEKAAISEALGGFRFTTKFGQTLARLVRHGIGVHHAGMLPKYRRMVERLTQKGLLKVICGTDTLGVGINVPIRTVLFTGLTKYDGRRQRRLRAREFHQIAGRAGRAGYDTVGYVLCQAPEHVIENEKAKLKAAGDPKKLKKLKPKRPPDGFVSWSEETFTKLIDSPPETLQSRMKVNHAILLNVLERGGDAFGHVRELIEQSHETRREQLRLERTALRIGRSMRDTGIITTGEEGVRLGTDVPDNFALNEPLAPFALAALEILDKEDADYALDLLSIVESTLEGPGQILMAQKDKAKGEAIDSMKAEGVDYYDRMNAVEDITYARPLAEKLEPAYEAYQETNPWVGDYRLEPKSILRDIWANRMTFGEFVSTYRIGRSEGLLLRYLTSAYKFLSQTLPDEAYTDEVDDIVDWLGETIRQTDSSLINEWEQLANPVEGDEDLDPGRPSRAFTDNKRAFTIAVRNLAWRHVELAASDRPAALAELGTGWREHQWDGALEAYYKAHDDIGIDAEARSKEFFTVAEEERTWTVRQVVADPEGDRDWAIVLTVDLDASDEAGEVVAEVQSFNDEL</sequence>
<evidence type="ECO:0000256" key="3">
    <source>
        <dbReference type="ARBA" id="ARBA00022806"/>
    </source>
</evidence>
<keyword evidence="3 7" id="KW-0347">Helicase</keyword>
<dbReference type="PROSITE" id="PS51192">
    <property type="entry name" value="HELICASE_ATP_BIND_1"/>
    <property type="match status" value="1"/>
</dbReference>
<keyword evidence="8" id="KW-1185">Reference proteome</keyword>
<dbReference type="SMART" id="SM00490">
    <property type="entry name" value="HELICc"/>
    <property type="match status" value="1"/>
</dbReference>
<dbReference type="PROSITE" id="PS51194">
    <property type="entry name" value="HELICASE_CTER"/>
    <property type="match status" value="1"/>
</dbReference>
<dbReference type="PANTHER" id="PTHR12131">
    <property type="entry name" value="ATP-DEPENDENT RNA AND DNA HELICASE"/>
    <property type="match status" value="1"/>
</dbReference>
<evidence type="ECO:0000313" key="8">
    <source>
        <dbReference type="Proteomes" id="UP001595823"/>
    </source>
</evidence>
<dbReference type="InterPro" id="IPR014001">
    <property type="entry name" value="Helicase_ATP-bd"/>
</dbReference>
<dbReference type="EMBL" id="JBHSDK010000034">
    <property type="protein sequence ID" value="MFC4337505.1"/>
    <property type="molecule type" value="Genomic_DNA"/>
</dbReference>
<dbReference type="InterPro" id="IPR011545">
    <property type="entry name" value="DEAD/DEAH_box_helicase_dom"/>
</dbReference>
<keyword evidence="2" id="KW-0378">Hydrolase</keyword>
<dbReference type="InterPro" id="IPR050699">
    <property type="entry name" value="RNA-DNA_Helicase"/>
</dbReference>
<dbReference type="PANTHER" id="PTHR12131:SF1">
    <property type="entry name" value="ATP-DEPENDENT RNA HELICASE SUPV3L1, MITOCHONDRIAL-RELATED"/>
    <property type="match status" value="1"/>
</dbReference>
<evidence type="ECO:0000259" key="6">
    <source>
        <dbReference type="PROSITE" id="PS51194"/>
    </source>
</evidence>
<dbReference type="InterPro" id="IPR021904">
    <property type="entry name" value="DUF3516"/>
</dbReference>
<dbReference type="SUPFAM" id="SSF52540">
    <property type="entry name" value="P-loop containing nucleoside triphosphate hydrolases"/>
    <property type="match status" value="1"/>
</dbReference>
<protein>
    <submittedName>
        <fullName evidence="7">DEAD/DEAH box helicase</fullName>
    </submittedName>
</protein>
<feature type="domain" description="Helicase C-terminal" evidence="6">
    <location>
        <begin position="250"/>
        <end position="402"/>
    </location>
</feature>
<dbReference type="SMART" id="SM00487">
    <property type="entry name" value="DEXDc"/>
    <property type="match status" value="1"/>
</dbReference>
<evidence type="ECO:0000256" key="4">
    <source>
        <dbReference type="ARBA" id="ARBA00022840"/>
    </source>
</evidence>
<proteinExistence type="predicted"/>
<evidence type="ECO:0000256" key="2">
    <source>
        <dbReference type="ARBA" id="ARBA00022801"/>
    </source>
</evidence>
<dbReference type="RefSeq" id="WP_380624559.1">
    <property type="nucleotide sequence ID" value="NZ_JBHSDK010000034.1"/>
</dbReference>
<dbReference type="InterPro" id="IPR027417">
    <property type="entry name" value="P-loop_NTPase"/>
</dbReference>
<dbReference type="Proteomes" id="UP001595823">
    <property type="component" value="Unassembled WGS sequence"/>
</dbReference>
<dbReference type="Gene3D" id="3.40.50.300">
    <property type="entry name" value="P-loop containing nucleotide triphosphate hydrolases"/>
    <property type="match status" value="2"/>
</dbReference>
<keyword evidence="4" id="KW-0067">ATP-binding</keyword>
<dbReference type="Pfam" id="PF00270">
    <property type="entry name" value="DEAD"/>
    <property type="match status" value="1"/>
</dbReference>
<organism evidence="7 8">
    <name type="scientific">Salininema proteolyticum</name>
    <dbReference type="NCBI Taxonomy" id="1607685"/>
    <lineage>
        <taxon>Bacteria</taxon>
        <taxon>Bacillati</taxon>
        <taxon>Actinomycetota</taxon>
        <taxon>Actinomycetes</taxon>
        <taxon>Glycomycetales</taxon>
        <taxon>Glycomycetaceae</taxon>
        <taxon>Salininema</taxon>
    </lineage>
</organism>
<name>A0ABV8U554_9ACTN</name>
<evidence type="ECO:0000259" key="5">
    <source>
        <dbReference type="PROSITE" id="PS51192"/>
    </source>
</evidence>
<dbReference type="InterPro" id="IPR001650">
    <property type="entry name" value="Helicase_C-like"/>
</dbReference>
<dbReference type="GO" id="GO:0004386">
    <property type="term" value="F:helicase activity"/>
    <property type="evidence" value="ECO:0007669"/>
    <property type="project" value="UniProtKB-KW"/>
</dbReference>
<comment type="caution">
    <text evidence="7">The sequence shown here is derived from an EMBL/GenBank/DDBJ whole genome shotgun (WGS) entry which is preliminary data.</text>
</comment>
<gene>
    <name evidence="7" type="ORF">ACFPET_20115</name>
</gene>
<reference evidence="8" key="1">
    <citation type="journal article" date="2019" name="Int. J. Syst. Evol. Microbiol.">
        <title>The Global Catalogue of Microorganisms (GCM) 10K type strain sequencing project: providing services to taxonomists for standard genome sequencing and annotation.</title>
        <authorList>
            <consortium name="The Broad Institute Genomics Platform"/>
            <consortium name="The Broad Institute Genome Sequencing Center for Infectious Disease"/>
            <person name="Wu L."/>
            <person name="Ma J."/>
        </authorList>
    </citation>
    <scope>NUCLEOTIDE SEQUENCE [LARGE SCALE GENOMIC DNA]</scope>
    <source>
        <strain evidence="8">IBRC-M 10908</strain>
    </source>
</reference>